<evidence type="ECO:0000313" key="5">
    <source>
        <dbReference type="Proteomes" id="UP000682877"/>
    </source>
</evidence>
<proteinExistence type="inferred from homology"/>
<organism evidence="4 5">
    <name type="scientific">Arabidopsis arenosa</name>
    <name type="common">Sand rock-cress</name>
    <name type="synonym">Cardaminopsis arenosa</name>
    <dbReference type="NCBI Taxonomy" id="38785"/>
    <lineage>
        <taxon>Eukaryota</taxon>
        <taxon>Viridiplantae</taxon>
        <taxon>Streptophyta</taxon>
        <taxon>Embryophyta</taxon>
        <taxon>Tracheophyta</taxon>
        <taxon>Spermatophyta</taxon>
        <taxon>Magnoliopsida</taxon>
        <taxon>eudicotyledons</taxon>
        <taxon>Gunneridae</taxon>
        <taxon>Pentapetalae</taxon>
        <taxon>rosids</taxon>
        <taxon>malvids</taxon>
        <taxon>Brassicales</taxon>
        <taxon>Brassicaceae</taxon>
        <taxon>Camelineae</taxon>
        <taxon>Arabidopsis</taxon>
    </lineage>
</organism>
<dbReference type="GO" id="GO:0030246">
    <property type="term" value="F:carbohydrate binding"/>
    <property type="evidence" value="ECO:0007669"/>
    <property type="project" value="UniProtKB-KW"/>
</dbReference>
<dbReference type="Pfam" id="PF01419">
    <property type="entry name" value="Jacalin"/>
    <property type="match status" value="3"/>
</dbReference>
<feature type="domain" description="Jacalin-type lectin" evidence="3">
    <location>
        <begin position="320"/>
        <end position="442"/>
    </location>
</feature>
<keyword evidence="5" id="KW-1185">Reference proteome</keyword>
<dbReference type="EMBL" id="LR999451">
    <property type="protein sequence ID" value="CAE5959993.1"/>
    <property type="molecule type" value="Genomic_DNA"/>
</dbReference>
<comment type="similarity">
    <text evidence="1">Belongs to the jacalin lectin family.</text>
</comment>
<keyword evidence="2" id="KW-0430">Lectin</keyword>
<name>A0A8S1ZNQ8_ARAAE</name>
<evidence type="ECO:0000256" key="1">
    <source>
        <dbReference type="ARBA" id="ARBA00006568"/>
    </source>
</evidence>
<feature type="domain" description="Jacalin-type lectin" evidence="3">
    <location>
        <begin position="162"/>
        <end position="307"/>
    </location>
</feature>
<dbReference type="PROSITE" id="PS51752">
    <property type="entry name" value="JACALIN_LECTIN"/>
    <property type="match status" value="3"/>
</dbReference>
<gene>
    <name evidence="4" type="ORF">AARE701A_LOCUS3461</name>
</gene>
<dbReference type="PANTHER" id="PTHR47293:SF73">
    <property type="entry name" value="JACALIN-RELATED LECTIN 46-RELATED"/>
    <property type="match status" value="1"/>
</dbReference>
<dbReference type="InterPro" id="IPR036404">
    <property type="entry name" value="Jacalin-like_lectin_dom_sf"/>
</dbReference>
<evidence type="ECO:0000313" key="4">
    <source>
        <dbReference type="EMBL" id="CAE5959993.1"/>
    </source>
</evidence>
<dbReference type="Gene3D" id="2.100.10.30">
    <property type="entry name" value="Jacalin-like lectin domain"/>
    <property type="match status" value="3"/>
</dbReference>
<feature type="domain" description="Jacalin-type lectin" evidence="3">
    <location>
        <begin position="14"/>
        <end position="159"/>
    </location>
</feature>
<dbReference type="InterPro" id="IPR033734">
    <property type="entry name" value="Jacalin-like_lectin_dom_plant"/>
</dbReference>
<dbReference type="PANTHER" id="PTHR47293">
    <property type="entry name" value="JACALIN-RELATED LECTIN 3"/>
    <property type="match status" value="1"/>
</dbReference>
<dbReference type="Proteomes" id="UP000682877">
    <property type="component" value="Chromosome 1"/>
</dbReference>
<sequence>MAPCLKIQILSKMTERLEVVGLKNAASKYEWDDGSDHDDVTKIYVRGGPKGIQFIKFEYVKTGQLKDGSFHGYSGPGFTQMFEIDHKKNEHLLSVEGFFDFQNDVIFALQFKTNLKISEIMGYEYFNHKFTLAMEGKKIIGFHGSADANLKALGAYVTSITPARMEAKGGKGGKEWDDGGDYEAVTKIHGRSDHKGIKDIIFDYVDKDGHPKDETHGSTSGQGYTLEPFEINHLGKEYLLSIDGYYDETSGVIQALQFKTNMKTSALMGYYDDDAVKFTTECNGNKIIGFHGYAEKNLNSLGAYFTTLPLTKLEFEDSFHEKLYQIYGNSGGLWDDGSFQGVRKVQIYYDGYCVRCIRFHYDNGDKVESREHGSQIVDGVQEGEFILDYPNEVIMSVEGLAASINERIPFEFVLESQGCAIVGFHGRSNPDSINALGAYFFPIPPSHDG</sequence>
<dbReference type="SUPFAM" id="SSF51101">
    <property type="entry name" value="Mannose-binding lectins"/>
    <property type="match status" value="3"/>
</dbReference>
<protein>
    <recommendedName>
        <fullName evidence="3">Jacalin-type lectin domain-containing protein</fullName>
    </recommendedName>
</protein>
<dbReference type="InterPro" id="IPR001229">
    <property type="entry name" value="Jacalin-like_lectin_dom"/>
</dbReference>
<dbReference type="CDD" id="cd09612">
    <property type="entry name" value="Jacalin"/>
    <property type="match status" value="2"/>
</dbReference>
<dbReference type="AlphaFoldDB" id="A0A8S1ZNQ8"/>
<dbReference type="SMART" id="SM00915">
    <property type="entry name" value="Jacalin"/>
    <property type="match status" value="3"/>
</dbReference>
<dbReference type="FunFam" id="2.100.10.30:FF:000001">
    <property type="entry name" value="Jacalin-related lectin 33"/>
    <property type="match status" value="2"/>
</dbReference>
<evidence type="ECO:0000259" key="3">
    <source>
        <dbReference type="PROSITE" id="PS51752"/>
    </source>
</evidence>
<evidence type="ECO:0000256" key="2">
    <source>
        <dbReference type="ARBA" id="ARBA00022734"/>
    </source>
</evidence>
<reference evidence="4" key="1">
    <citation type="submission" date="2021-01" db="EMBL/GenBank/DDBJ databases">
        <authorList>
            <person name="Bezrukov I."/>
        </authorList>
    </citation>
    <scope>NUCLEOTIDE SEQUENCE</scope>
</reference>
<accession>A0A8S1ZNQ8</accession>